<proteinExistence type="predicted"/>
<dbReference type="AlphaFoldDB" id="A0A4Z1KQQ5"/>
<evidence type="ECO:0000313" key="4">
    <source>
        <dbReference type="Proteomes" id="UP000297280"/>
    </source>
</evidence>
<evidence type="ECO:0000313" key="3">
    <source>
        <dbReference type="EMBL" id="TGO83929.1"/>
    </source>
</evidence>
<feature type="region of interest" description="Disordered" evidence="1">
    <location>
        <begin position="301"/>
        <end position="363"/>
    </location>
</feature>
<feature type="compositionally biased region" description="Polar residues" evidence="1">
    <location>
        <begin position="113"/>
        <end position="122"/>
    </location>
</feature>
<dbReference type="Proteomes" id="UP000297280">
    <property type="component" value="Unassembled WGS sequence"/>
</dbReference>
<gene>
    <name evidence="3" type="ORF">BPOR_0573g00020</name>
</gene>
<feature type="signal peptide" evidence="2">
    <location>
        <begin position="1"/>
        <end position="19"/>
    </location>
</feature>
<sequence length="363" mass="40313">MHFSKAVITAILAFTSVQGLPTQKRCDTCGVSSKESKIEKRASHESPYRKARLRPIGDFCDKCPPKEFFEAGGAGHGMTPHGMMGEFVTGMCNDHCGTGYPDTYPVLQPRVTISSSESNPTQPEVVTSPSESTTTQPETTPSQPASQEYPEIKSDDHKNDNYTIQFEADDIIEFKPETKGTCTTEGKFNCISGTSFQQCGSGTWSTVQNMAPGTVCLAGYGYGLNTAAVEKRMATTQDIQNFTSEELVTKAEKQPAEKRLWIQVFKWEFFGPKPPVHLTPAEQEEKEKAAEAKYAKEFHQYGGHGDLKKEAEEKKAADEKHAKEFHQFGGVNKEDEKKKAKEEEKEALAWKQFGPKEDGEKQE</sequence>
<comment type="caution">
    <text evidence="3">The sequence shown here is derived from an EMBL/GenBank/DDBJ whole genome shotgun (WGS) entry which is preliminary data.</text>
</comment>
<evidence type="ECO:0000256" key="2">
    <source>
        <dbReference type="SAM" id="SignalP"/>
    </source>
</evidence>
<feature type="region of interest" description="Disordered" evidence="1">
    <location>
        <begin position="113"/>
        <end position="159"/>
    </location>
</feature>
<dbReference type="PANTHER" id="PTHR36182:SF2">
    <property type="entry name" value="LYTIC POLYSACCHARIDE MONOOXYGENASE"/>
    <property type="match status" value="1"/>
</dbReference>
<accession>A0A4Z1KQQ5</accession>
<feature type="compositionally biased region" description="Basic and acidic residues" evidence="1">
    <location>
        <begin position="150"/>
        <end position="159"/>
    </location>
</feature>
<dbReference type="EMBL" id="PQXO01000572">
    <property type="protein sequence ID" value="TGO83929.1"/>
    <property type="molecule type" value="Genomic_DNA"/>
</dbReference>
<dbReference type="STRING" id="87229.A0A4Z1KQQ5"/>
<organism evidence="3 4">
    <name type="scientific">Botrytis porri</name>
    <dbReference type="NCBI Taxonomy" id="87229"/>
    <lineage>
        <taxon>Eukaryota</taxon>
        <taxon>Fungi</taxon>
        <taxon>Dikarya</taxon>
        <taxon>Ascomycota</taxon>
        <taxon>Pezizomycotina</taxon>
        <taxon>Leotiomycetes</taxon>
        <taxon>Helotiales</taxon>
        <taxon>Sclerotiniaceae</taxon>
        <taxon>Botrytis</taxon>
    </lineage>
</organism>
<reference evidence="3 4" key="1">
    <citation type="submission" date="2017-12" db="EMBL/GenBank/DDBJ databases">
        <title>Comparative genomics of Botrytis spp.</title>
        <authorList>
            <person name="Valero-Jimenez C.A."/>
            <person name="Tapia P."/>
            <person name="Veloso J."/>
            <person name="Silva-Moreno E."/>
            <person name="Staats M."/>
            <person name="Valdes J.H."/>
            <person name="Van Kan J.A.L."/>
        </authorList>
    </citation>
    <scope>NUCLEOTIDE SEQUENCE [LARGE SCALE GENOMIC DNA]</scope>
    <source>
        <strain evidence="3 4">MUCL3349</strain>
    </source>
</reference>
<keyword evidence="2" id="KW-0732">Signal</keyword>
<dbReference type="PANTHER" id="PTHR36182">
    <property type="entry name" value="PROTEIN, PUTATIVE (AFU_ORTHOLOGUE AFUA_6G10930)-RELATED"/>
    <property type="match status" value="1"/>
</dbReference>
<name>A0A4Z1KQQ5_9HELO</name>
<feature type="chain" id="PRO_5021440058" evidence="2">
    <location>
        <begin position="20"/>
        <end position="363"/>
    </location>
</feature>
<keyword evidence="4" id="KW-1185">Reference proteome</keyword>
<evidence type="ECO:0000256" key="1">
    <source>
        <dbReference type="SAM" id="MobiDB-lite"/>
    </source>
</evidence>
<protein>
    <submittedName>
        <fullName evidence="3">Uncharacterized protein</fullName>
    </submittedName>
</protein>
<feature type="compositionally biased region" description="Low complexity" evidence="1">
    <location>
        <begin position="123"/>
        <end position="147"/>
    </location>
</feature>